<dbReference type="Gene3D" id="2.130.10.10">
    <property type="entry name" value="YVTN repeat-like/Quinoprotein amine dehydrogenase"/>
    <property type="match status" value="1"/>
</dbReference>
<dbReference type="EMBL" id="CAJNOR010004394">
    <property type="protein sequence ID" value="CAF1498931.1"/>
    <property type="molecule type" value="Genomic_DNA"/>
</dbReference>
<sequence>MARSEASNFSHPSSITGLASTITARSTLNQTNLSKDPNLRSDSIKNEFLSREGTYKICSFIDNLGKSNTNTCLNEPVKLTLMTRLQPLNGCNSETSSINSSSTLNNNRQSNTPSLENQPNEQQYFEMKQSACSNGVETSQQNGNMISTQLLTFNIGRELIMYEFTDSTQSNFNEPIDHRIYKQNHQPTCHDVMQISDTNALHVLVGFSKGQIQYINMQTKEQKVFNEASYLDKTKVTCIKWLSSPRTHFAVSYSSGNLYVFDEQLNYQRDANIQATYATIKDDEKNFVISYLKNKSKNARNPVSRWAIGNGSINEFAFSPDHTLLAIVSQDGFLRIFNYEKIELVTYMKSYFGGLLCVCWSPDGKYLATGGEDDFMTLISLDPEECSARVLCRGHGHTSWISAISFDPYMNEKTYYSSFIQRRSSLSLNGNDENNYSLKKSTSCSRSSSSCFDKNIPSLFYRIASVGQDNRLCFWDITEDILRVNQTLSKTSSNSLSKRHSSNYAVLSNGYSSFLSDTTPISSTNSSLPTTKSSFSSLTARLSFARNSNKVHKSIDETSNTSLTTLSNGSSKKTRRLPLLSHTMSTSKSTGSSSFVSTNASVSNDSNYGSLSTISTNSTASRRTNFDLTKSTFGTHLCPRLDEVQIIEPVVTEIVSNERLNGIYFDENCFFTSSQDGIITIWGRPLEIQQTSAMSYLFVTWLGENPIEKVFTSFRVLLWSNVLNKLAHPMKSSFLMMFDSDMNRSFVELIQKLNLMNDNEEQSFLQISTDDQQQTIENLLKSSPFISFDSENRMMINIEHVESDYLVKSSNESSIRMPDDPRLFDKLSSLEQVLEKCHQPELKIIHFCDFQSQYQCELFVILFRIIYSKYIHLKQSLLTLAPAVLGDDRPSTKYNDLSFETYMKSIHSREVLANVVNERTSSSSSIPMAMFKLQLMCRKPNSIVHLRSNIETNHDMLFLLYTGARLVSILNTFDTKYQNGLYPARELFGTELGQMLTSKDEQEFLKWTDSFESRFLTVSIHDGNRLQINLDKIFQELVLFSRRLSPYYSKVRVLTENQSHLHQTMFARLELIERIVTLFRRTLSLVSICLIERM</sequence>
<evidence type="ECO:0000256" key="1">
    <source>
        <dbReference type="ARBA" id="ARBA00022574"/>
    </source>
</evidence>
<evidence type="ECO:0000313" key="5">
    <source>
        <dbReference type="EMBL" id="CAF1498931.1"/>
    </source>
</evidence>
<feature type="region of interest" description="Disordered" evidence="3">
    <location>
        <begin position="90"/>
        <end position="118"/>
    </location>
</feature>
<proteinExistence type="predicted"/>
<reference evidence="5" key="1">
    <citation type="submission" date="2021-02" db="EMBL/GenBank/DDBJ databases">
        <authorList>
            <person name="Nowell W R."/>
        </authorList>
    </citation>
    <scope>NUCLEOTIDE SEQUENCE</scope>
</reference>
<dbReference type="Gene3D" id="1.10.730.10">
    <property type="entry name" value="Isoleucyl-tRNA Synthetase, Domain 1"/>
    <property type="match status" value="1"/>
</dbReference>
<dbReference type="SUPFAM" id="SSF50978">
    <property type="entry name" value="WD40 repeat-like"/>
    <property type="match status" value="1"/>
</dbReference>
<dbReference type="SUPFAM" id="SSF47323">
    <property type="entry name" value="Anticodon-binding domain of a subclass of class I aminoacyl-tRNA synthetases"/>
    <property type="match status" value="1"/>
</dbReference>
<dbReference type="GO" id="GO:0004814">
    <property type="term" value="F:arginine-tRNA ligase activity"/>
    <property type="evidence" value="ECO:0007669"/>
    <property type="project" value="InterPro"/>
</dbReference>
<feature type="domain" description="DALR anticodon binding" evidence="4">
    <location>
        <begin position="959"/>
        <end position="1094"/>
    </location>
</feature>
<dbReference type="Pfam" id="PF05746">
    <property type="entry name" value="DALR_1"/>
    <property type="match status" value="1"/>
</dbReference>
<dbReference type="Pfam" id="PF00400">
    <property type="entry name" value="WD40"/>
    <property type="match status" value="2"/>
</dbReference>
<feature type="compositionally biased region" description="Low complexity" evidence="3">
    <location>
        <begin position="558"/>
        <end position="571"/>
    </location>
</feature>
<accession>A0A815SVR9</accession>
<dbReference type="PANTHER" id="PTHR14107">
    <property type="entry name" value="WD REPEAT PROTEIN"/>
    <property type="match status" value="1"/>
</dbReference>
<evidence type="ECO:0000313" key="6">
    <source>
        <dbReference type="Proteomes" id="UP000663828"/>
    </source>
</evidence>
<dbReference type="GO" id="GO:0006420">
    <property type="term" value="P:arginyl-tRNA aminoacylation"/>
    <property type="evidence" value="ECO:0007669"/>
    <property type="project" value="InterPro"/>
</dbReference>
<feature type="region of interest" description="Disordered" evidence="3">
    <location>
        <begin position="554"/>
        <end position="596"/>
    </location>
</feature>
<dbReference type="Proteomes" id="UP000663828">
    <property type="component" value="Unassembled WGS sequence"/>
</dbReference>
<dbReference type="AlphaFoldDB" id="A0A815SVR9"/>
<dbReference type="InterPro" id="IPR015943">
    <property type="entry name" value="WD40/YVTN_repeat-like_dom_sf"/>
</dbReference>
<dbReference type="InterPro" id="IPR036322">
    <property type="entry name" value="WD40_repeat_dom_sf"/>
</dbReference>
<dbReference type="InterPro" id="IPR008909">
    <property type="entry name" value="DALR_anticod-bd"/>
</dbReference>
<feature type="compositionally biased region" description="Low complexity" evidence="3">
    <location>
        <begin position="92"/>
        <end position="107"/>
    </location>
</feature>
<feature type="compositionally biased region" description="Polar residues" evidence="3">
    <location>
        <begin position="108"/>
        <end position="118"/>
    </location>
</feature>
<evidence type="ECO:0000256" key="3">
    <source>
        <dbReference type="SAM" id="MobiDB-lite"/>
    </source>
</evidence>
<organism evidence="5 6">
    <name type="scientific">Adineta ricciae</name>
    <name type="common">Rotifer</name>
    <dbReference type="NCBI Taxonomy" id="249248"/>
    <lineage>
        <taxon>Eukaryota</taxon>
        <taxon>Metazoa</taxon>
        <taxon>Spiralia</taxon>
        <taxon>Gnathifera</taxon>
        <taxon>Rotifera</taxon>
        <taxon>Eurotatoria</taxon>
        <taxon>Bdelloidea</taxon>
        <taxon>Adinetida</taxon>
        <taxon>Adinetidae</taxon>
        <taxon>Adineta</taxon>
    </lineage>
</organism>
<dbReference type="PANTHER" id="PTHR14107:SF16">
    <property type="entry name" value="AT02583P"/>
    <property type="match status" value="1"/>
</dbReference>
<dbReference type="InterPro" id="IPR001680">
    <property type="entry name" value="WD40_rpt"/>
</dbReference>
<keyword evidence="1" id="KW-0853">WD repeat</keyword>
<keyword evidence="2" id="KW-0677">Repeat</keyword>
<keyword evidence="6" id="KW-1185">Reference proteome</keyword>
<name>A0A815SVR9_ADIRI</name>
<protein>
    <recommendedName>
        <fullName evidence="4">DALR anticodon binding domain-containing protein</fullName>
    </recommendedName>
</protein>
<gene>
    <name evidence="5" type="ORF">XAT740_LOCUS39538</name>
</gene>
<dbReference type="GO" id="GO:0005524">
    <property type="term" value="F:ATP binding"/>
    <property type="evidence" value="ECO:0007669"/>
    <property type="project" value="InterPro"/>
</dbReference>
<dbReference type="SMART" id="SM00320">
    <property type="entry name" value="WD40"/>
    <property type="match status" value="5"/>
</dbReference>
<dbReference type="InterPro" id="IPR051362">
    <property type="entry name" value="WD_repeat_creC_regulators"/>
</dbReference>
<dbReference type="InterPro" id="IPR009080">
    <property type="entry name" value="tRNAsynth_Ia_anticodon-bd"/>
</dbReference>
<evidence type="ECO:0000256" key="2">
    <source>
        <dbReference type="ARBA" id="ARBA00022737"/>
    </source>
</evidence>
<evidence type="ECO:0000259" key="4">
    <source>
        <dbReference type="Pfam" id="PF05746"/>
    </source>
</evidence>
<comment type="caution">
    <text evidence="5">The sequence shown here is derived from an EMBL/GenBank/DDBJ whole genome shotgun (WGS) entry which is preliminary data.</text>
</comment>
<feature type="compositionally biased region" description="Low complexity" evidence="3">
    <location>
        <begin position="581"/>
        <end position="596"/>
    </location>
</feature>